<gene>
    <name evidence="7" type="primary">rsmB</name>
    <name evidence="7" type="ORF">MOZ64_05735</name>
</gene>
<accession>A0ABU4WMT8</accession>
<keyword evidence="3 5" id="KW-0949">S-adenosyl-L-methionine</keyword>
<dbReference type="EMBL" id="JALBUS010000007">
    <property type="protein sequence ID" value="MDX8417341.1"/>
    <property type="molecule type" value="Genomic_DNA"/>
</dbReference>
<dbReference type="EC" id="2.1.1.176" evidence="7"/>
<dbReference type="InterPro" id="IPR029063">
    <property type="entry name" value="SAM-dependent_MTases_sf"/>
</dbReference>
<dbReference type="CDD" id="cd02440">
    <property type="entry name" value="AdoMet_MTases"/>
    <property type="match status" value="1"/>
</dbReference>
<evidence type="ECO:0000256" key="3">
    <source>
        <dbReference type="ARBA" id="ARBA00022691"/>
    </source>
</evidence>
<evidence type="ECO:0000256" key="4">
    <source>
        <dbReference type="ARBA" id="ARBA00022884"/>
    </source>
</evidence>
<dbReference type="PRINTS" id="PR02008">
    <property type="entry name" value="RCMTFAMILY"/>
</dbReference>
<dbReference type="InterPro" id="IPR023267">
    <property type="entry name" value="RCMT"/>
</dbReference>
<evidence type="ECO:0000313" key="8">
    <source>
        <dbReference type="Proteomes" id="UP001285244"/>
    </source>
</evidence>
<dbReference type="InterPro" id="IPR049560">
    <property type="entry name" value="MeTrfase_RsmB-F_NOP2_cat"/>
</dbReference>
<comment type="caution">
    <text evidence="7">The sequence shown here is derived from an EMBL/GenBank/DDBJ whole genome shotgun (WGS) entry which is preliminary data.</text>
</comment>
<sequence length="400" mass="45017">MREWILRALIAVKLHGEYSNLYLRKHLKSCDPKDRNLATRIFYGTIQSWSYCEACWQIYAKRKVNDKIAVLLTMSTYQLLFLDKVPAYAIINDAVNLAGLIQPRSKGFVNAILHQVKPLENEKDPIAFETSCPSWVVKMWTKQYGKTQAENMARCSCQILPVTIRCNPLRMDKEEIAQYKTIKSPDIYIGHDITSDPLYISGKISVQDRGSLAIAQFMDVQAGDRVLDCCSAPGTKAMAMAERMKDEGHIDCIDIHAHRVQLIQQDAKRLGLSCIHAQVGDATKLNGLGMYSKVLCDVPCSGYGVLARKPDIKLHMQPSDMDTLIPLQAQILSCASTHVVNGGILVYSTCTLNKKENEKQVDRFLASHPEFILLSQKTIFPNSMHDGFFMAKMQKSKNLV</sequence>
<keyword evidence="8" id="KW-1185">Reference proteome</keyword>
<evidence type="ECO:0000313" key="7">
    <source>
        <dbReference type="EMBL" id="MDX8417341.1"/>
    </source>
</evidence>
<comment type="caution">
    <text evidence="5">Lacks conserved residue(s) required for the propagation of feature annotation.</text>
</comment>
<dbReference type="RefSeq" id="WP_320325633.1">
    <property type="nucleotide sequence ID" value="NZ_JALBUS010000007.1"/>
</dbReference>
<dbReference type="PANTHER" id="PTHR22807:SF53">
    <property type="entry name" value="RIBOSOMAL RNA SMALL SUBUNIT METHYLTRANSFERASE B-RELATED"/>
    <property type="match status" value="1"/>
</dbReference>
<reference evidence="7 8" key="1">
    <citation type="submission" date="2022-03" db="EMBL/GenBank/DDBJ databases">
        <title>Novel taxa within the pig intestine.</title>
        <authorList>
            <person name="Wylensek D."/>
            <person name="Bishof K."/>
            <person name="Afrizal A."/>
            <person name="Clavel T."/>
        </authorList>
    </citation>
    <scope>NUCLEOTIDE SEQUENCE [LARGE SCALE GENOMIC DNA]</scope>
    <source>
        <strain evidence="7 8">Cla-KB-P134</strain>
    </source>
</reference>
<dbReference type="Gene3D" id="1.10.940.10">
    <property type="entry name" value="NusB-like"/>
    <property type="match status" value="1"/>
</dbReference>
<keyword evidence="2 5" id="KW-0808">Transferase</keyword>
<name>A0ABU4WMT8_9FIRM</name>
<dbReference type="Gene3D" id="3.40.50.150">
    <property type="entry name" value="Vaccinia Virus protein VP39"/>
    <property type="match status" value="1"/>
</dbReference>
<evidence type="ECO:0000256" key="5">
    <source>
        <dbReference type="PROSITE-ProRule" id="PRU01023"/>
    </source>
</evidence>
<dbReference type="InterPro" id="IPR001678">
    <property type="entry name" value="MeTrfase_RsmB-F_NOP2_dom"/>
</dbReference>
<dbReference type="InterPro" id="IPR006027">
    <property type="entry name" value="NusB_RsmB_TIM44"/>
</dbReference>
<evidence type="ECO:0000256" key="1">
    <source>
        <dbReference type="ARBA" id="ARBA00022603"/>
    </source>
</evidence>
<dbReference type="Pfam" id="PF01189">
    <property type="entry name" value="Methyltr_RsmB-F"/>
    <property type="match status" value="1"/>
</dbReference>
<dbReference type="GO" id="GO:0032259">
    <property type="term" value="P:methylation"/>
    <property type="evidence" value="ECO:0007669"/>
    <property type="project" value="UniProtKB-KW"/>
</dbReference>
<feature type="binding site" evidence="5">
    <location>
        <position position="254"/>
    </location>
    <ligand>
        <name>S-adenosyl-L-methionine</name>
        <dbReference type="ChEBI" id="CHEBI:59789"/>
    </ligand>
</feature>
<feature type="domain" description="SAM-dependent MTase RsmB/NOP-type" evidence="6">
    <location>
        <begin position="136"/>
        <end position="400"/>
    </location>
</feature>
<keyword evidence="4 5" id="KW-0694">RNA-binding</keyword>
<dbReference type="PROSITE" id="PS51686">
    <property type="entry name" value="SAM_MT_RSMB_NOP"/>
    <property type="match status" value="1"/>
</dbReference>
<dbReference type="PANTHER" id="PTHR22807">
    <property type="entry name" value="NOP2 YEAST -RELATED NOL1/NOP2/FMU SUN DOMAIN-CONTAINING"/>
    <property type="match status" value="1"/>
</dbReference>
<evidence type="ECO:0000259" key="6">
    <source>
        <dbReference type="PROSITE" id="PS51686"/>
    </source>
</evidence>
<comment type="similarity">
    <text evidence="5">Belongs to the class I-like SAM-binding methyltransferase superfamily. RsmB/NOP family.</text>
</comment>
<organism evidence="7 8">
    <name type="scientific">Absicoccus intestinalis</name>
    <dbReference type="NCBI Taxonomy" id="2926319"/>
    <lineage>
        <taxon>Bacteria</taxon>
        <taxon>Bacillati</taxon>
        <taxon>Bacillota</taxon>
        <taxon>Erysipelotrichia</taxon>
        <taxon>Erysipelotrichales</taxon>
        <taxon>Erysipelotrichaceae</taxon>
        <taxon>Absicoccus</taxon>
    </lineage>
</organism>
<feature type="binding site" evidence="5">
    <location>
        <position position="281"/>
    </location>
    <ligand>
        <name>S-adenosyl-L-methionine</name>
        <dbReference type="ChEBI" id="CHEBI:59789"/>
    </ligand>
</feature>
<dbReference type="Proteomes" id="UP001285244">
    <property type="component" value="Unassembled WGS sequence"/>
</dbReference>
<evidence type="ECO:0000256" key="2">
    <source>
        <dbReference type="ARBA" id="ARBA00022679"/>
    </source>
</evidence>
<dbReference type="InterPro" id="IPR035926">
    <property type="entry name" value="NusB-like_sf"/>
</dbReference>
<proteinExistence type="inferred from homology"/>
<dbReference type="SUPFAM" id="SSF53335">
    <property type="entry name" value="S-adenosyl-L-methionine-dependent methyltransferases"/>
    <property type="match status" value="1"/>
</dbReference>
<protein>
    <submittedName>
        <fullName evidence="7">16S rRNA (Cytosine(967)-C(5))-methyltransferase RsmB</fullName>
        <ecNumber evidence="7">2.1.1.176</ecNumber>
    </submittedName>
</protein>
<feature type="active site" description="Nucleophile" evidence="5">
    <location>
        <position position="350"/>
    </location>
</feature>
<dbReference type="SUPFAM" id="SSF48013">
    <property type="entry name" value="NusB-like"/>
    <property type="match status" value="1"/>
</dbReference>
<dbReference type="NCBIfam" id="NF011494">
    <property type="entry name" value="PRK14902.1"/>
    <property type="match status" value="1"/>
</dbReference>
<feature type="binding site" evidence="5">
    <location>
        <position position="297"/>
    </location>
    <ligand>
        <name>S-adenosyl-L-methionine</name>
        <dbReference type="ChEBI" id="CHEBI:59789"/>
    </ligand>
</feature>
<dbReference type="Pfam" id="PF01029">
    <property type="entry name" value="NusB"/>
    <property type="match status" value="1"/>
</dbReference>
<dbReference type="GO" id="GO:0008168">
    <property type="term" value="F:methyltransferase activity"/>
    <property type="evidence" value="ECO:0007669"/>
    <property type="project" value="UniProtKB-KW"/>
</dbReference>
<keyword evidence="1 5" id="KW-0489">Methyltransferase</keyword>